<sequence>MNLRNRKNIIYLTEDKMPKKTIKTIKVELKILLIQATFESESWSLLSGSRFSLDSPFFSSVGLSHLLLEAKVTKSIKSMSKNSQIYGLVHTVVRQKEIQIRHSERDFEFLKYFKTFQKREKN</sequence>
<dbReference type="EMBL" id="REGN01002585">
    <property type="protein sequence ID" value="RNA27171.1"/>
    <property type="molecule type" value="Genomic_DNA"/>
</dbReference>
<evidence type="ECO:0000313" key="1">
    <source>
        <dbReference type="EMBL" id="RNA27171.1"/>
    </source>
</evidence>
<protein>
    <submittedName>
        <fullName evidence="1">Uncharacterized protein</fullName>
    </submittedName>
</protein>
<organism evidence="1 2">
    <name type="scientific">Brachionus plicatilis</name>
    <name type="common">Marine rotifer</name>
    <name type="synonym">Brachionus muelleri</name>
    <dbReference type="NCBI Taxonomy" id="10195"/>
    <lineage>
        <taxon>Eukaryota</taxon>
        <taxon>Metazoa</taxon>
        <taxon>Spiralia</taxon>
        <taxon>Gnathifera</taxon>
        <taxon>Rotifera</taxon>
        <taxon>Eurotatoria</taxon>
        <taxon>Monogononta</taxon>
        <taxon>Pseudotrocha</taxon>
        <taxon>Ploima</taxon>
        <taxon>Brachionidae</taxon>
        <taxon>Brachionus</taxon>
    </lineage>
</organism>
<proteinExistence type="predicted"/>
<evidence type="ECO:0000313" key="2">
    <source>
        <dbReference type="Proteomes" id="UP000276133"/>
    </source>
</evidence>
<accession>A0A3M7RUC9</accession>
<gene>
    <name evidence="1" type="ORF">BpHYR1_026665</name>
</gene>
<name>A0A3M7RUC9_BRAPC</name>
<reference evidence="1 2" key="1">
    <citation type="journal article" date="2018" name="Sci. Rep.">
        <title>Genomic signatures of local adaptation to the degree of environmental predictability in rotifers.</title>
        <authorList>
            <person name="Franch-Gras L."/>
            <person name="Hahn C."/>
            <person name="Garcia-Roger E.M."/>
            <person name="Carmona M.J."/>
            <person name="Serra M."/>
            <person name="Gomez A."/>
        </authorList>
    </citation>
    <scope>NUCLEOTIDE SEQUENCE [LARGE SCALE GENOMIC DNA]</scope>
    <source>
        <strain evidence="1">HYR1</strain>
    </source>
</reference>
<dbReference type="AlphaFoldDB" id="A0A3M7RUC9"/>
<dbReference type="Proteomes" id="UP000276133">
    <property type="component" value="Unassembled WGS sequence"/>
</dbReference>
<comment type="caution">
    <text evidence="1">The sequence shown here is derived from an EMBL/GenBank/DDBJ whole genome shotgun (WGS) entry which is preliminary data.</text>
</comment>
<keyword evidence="2" id="KW-1185">Reference proteome</keyword>